<comment type="caution">
    <text evidence="9">The sequence shown here is derived from an EMBL/GenBank/DDBJ whole genome shotgun (WGS) entry which is preliminary data.</text>
</comment>
<evidence type="ECO:0000256" key="2">
    <source>
        <dbReference type="ARBA" id="ARBA00022692"/>
    </source>
</evidence>
<reference evidence="9 10" key="1">
    <citation type="journal article" date="2020" name="Nat. Food">
        <title>A phased Vanilla planifolia genome enables genetic improvement of flavour and production.</title>
        <authorList>
            <person name="Hasing T."/>
            <person name="Tang H."/>
            <person name="Brym M."/>
            <person name="Khazi F."/>
            <person name="Huang T."/>
            <person name="Chambers A.H."/>
        </authorList>
    </citation>
    <scope>NUCLEOTIDE SEQUENCE [LARGE SCALE GENOMIC DNA]</scope>
    <source>
        <tissue evidence="9">Leaf</tissue>
    </source>
</reference>
<dbReference type="EMBL" id="JADCNM010000004">
    <property type="protein sequence ID" value="KAG0486725.1"/>
    <property type="molecule type" value="Genomic_DNA"/>
</dbReference>
<feature type="domain" description="Bulb-type lectin" evidence="8">
    <location>
        <begin position="22"/>
        <end position="150"/>
    </location>
</feature>
<dbReference type="SMART" id="SM00108">
    <property type="entry name" value="B_lectin"/>
    <property type="match status" value="1"/>
</dbReference>
<dbReference type="Pfam" id="PF00954">
    <property type="entry name" value="S_locus_glycop"/>
    <property type="match status" value="1"/>
</dbReference>
<accession>A0A835R726</accession>
<evidence type="ECO:0000256" key="5">
    <source>
        <dbReference type="ARBA" id="ARBA00023136"/>
    </source>
</evidence>
<evidence type="ECO:0000256" key="1">
    <source>
        <dbReference type="ARBA" id="ARBA00004167"/>
    </source>
</evidence>
<protein>
    <recommendedName>
        <fullName evidence="8">Bulb-type lectin domain-containing protein</fullName>
    </recommendedName>
</protein>
<gene>
    <name evidence="9" type="ORF">HPP92_008820</name>
</gene>
<evidence type="ECO:0000259" key="8">
    <source>
        <dbReference type="PROSITE" id="PS50927"/>
    </source>
</evidence>
<evidence type="ECO:0000313" key="10">
    <source>
        <dbReference type="Proteomes" id="UP000639772"/>
    </source>
</evidence>
<comment type="subcellular location">
    <subcellularLocation>
        <location evidence="1">Membrane</location>
        <topology evidence="1">Single-pass membrane protein</topology>
    </subcellularLocation>
</comment>
<keyword evidence="4" id="KW-1133">Transmembrane helix</keyword>
<evidence type="ECO:0000256" key="4">
    <source>
        <dbReference type="ARBA" id="ARBA00022989"/>
    </source>
</evidence>
<dbReference type="SUPFAM" id="SSF51110">
    <property type="entry name" value="alpha-D-mannose-specific plant lectins"/>
    <property type="match status" value="1"/>
</dbReference>
<dbReference type="Gene3D" id="2.90.10.30">
    <property type="match status" value="1"/>
</dbReference>
<name>A0A835R726_VANPL</name>
<keyword evidence="6" id="KW-1015">Disulfide bond</keyword>
<dbReference type="GO" id="GO:0048544">
    <property type="term" value="P:recognition of pollen"/>
    <property type="evidence" value="ECO:0007669"/>
    <property type="project" value="InterPro"/>
</dbReference>
<evidence type="ECO:0000256" key="7">
    <source>
        <dbReference type="SAM" id="SignalP"/>
    </source>
</evidence>
<evidence type="ECO:0000256" key="3">
    <source>
        <dbReference type="ARBA" id="ARBA00022729"/>
    </source>
</evidence>
<feature type="chain" id="PRO_5032694393" description="Bulb-type lectin domain-containing protein" evidence="7">
    <location>
        <begin position="24"/>
        <end position="417"/>
    </location>
</feature>
<dbReference type="OrthoDB" id="590879at2759"/>
<dbReference type="Pfam" id="PF01453">
    <property type="entry name" value="B_lectin"/>
    <property type="match status" value="1"/>
</dbReference>
<feature type="signal peptide" evidence="7">
    <location>
        <begin position="1"/>
        <end position="23"/>
    </location>
</feature>
<dbReference type="PANTHER" id="PTHR47974:SF9">
    <property type="entry name" value="RECEPTOR-LIKE SERINE_THREONINE-PROTEIN KINASE"/>
    <property type="match status" value="1"/>
</dbReference>
<proteinExistence type="predicted"/>
<evidence type="ECO:0000256" key="6">
    <source>
        <dbReference type="ARBA" id="ARBA00023157"/>
    </source>
</evidence>
<dbReference type="Proteomes" id="UP000639772">
    <property type="component" value="Unassembled WGS sequence"/>
</dbReference>
<evidence type="ECO:0000313" key="9">
    <source>
        <dbReference type="EMBL" id="KAG0486725.1"/>
    </source>
</evidence>
<organism evidence="9 10">
    <name type="scientific">Vanilla planifolia</name>
    <name type="common">Vanilla</name>
    <dbReference type="NCBI Taxonomy" id="51239"/>
    <lineage>
        <taxon>Eukaryota</taxon>
        <taxon>Viridiplantae</taxon>
        <taxon>Streptophyta</taxon>
        <taxon>Embryophyta</taxon>
        <taxon>Tracheophyta</taxon>
        <taxon>Spermatophyta</taxon>
        <taxon>Magnoliopsida</taxon>
        <taxon>Liliopsida</taxon>
        <taxon>Asparagales</taxon>
        <taxon>Orchidaceae</taxon>
        <taxon>Vanilloideae</taxon>
        <taxon>Vanilleae</taxon>
        <taxon>Vanilla</taxon>
    </lineage>
</organism>
<dbReference type="InterPro" id="IPR000858">
    <property type="entry name" value="S_locus_glycoprot_dom"/>
</dbReference>
<sequence>MKKSNQTSSILLLFLYLATEASAAATPSQIEKGFKAVNDPSSAPFQTLLTDPTTVVSFGFLQVNSTHLDLAVIHLPSGQPLWRASPANPARWSASVSLSFNGSLVLSDDKTGVLWSTTTATGDVVILLNSSNLQIVKFDELEPVLWQSFDYPSDTIVQDQNFTSTAALHSTNQLYSMSLGSNYLALFMEFGPGVKSPMYWKHTAMEAKNQIIQGKGPIYAQVDSFGFLGLYQKENAPVDVLPFDSFNREIPGFRRLTLEADGNLKSYYWNDTVWITDYVAISNLCDLPNPCGAYGVCRTGKSQCSCLDNRTDGCLPPESGNLCLSRENFWVLRRKGVDLTNKDLLPFQKVQSLEECEDCASRIAAAGARSTATPAAFAIKWIIRCRPLPGLETRTRLGILRWETKKAKTKERAGEGR</sequence>
<dbReference type="InterPro" id="IPR036426">
    <property type="entry name" value="Bulb-type_lectin_dom_sf"/>
</dbReference>
<dbReference type="InterPro" id="IPR001480">
    <property type="entry name" value="Bulb-type_lectin_dom"/>
</dbReference>
<keyword evidence="5" id="KW-0472">Membrane</keyword>
<dbReference type="AlphaFoldDB" id="A0A835R726"/>
<keyword evidence="3 7" id="KW-0732">Signal</keyword>
<dbReference type="PROSITE" id="PS50927">
    <property type="entry name" value="BULB_LECTIN"/>
    <property type="match status" value="1"/>
</dbReference>
<keyword evidence="2" id="KW-0812">Transmembrane</keyword>
<dbReference type="PANTHER" id="PTHR47974">
    <property type="entry name" value="OS07G0415500 PROTEIN"/>
    <property type="match status" value="1"/>
</dbReference>
<dbReference type="GO" id="GO:0016020">
    <property type="term" value="C:membrane"/>
    <property type="evidence" value="ECO:0007669"/>
    <property type="project" value="UniProtKB-SubCell"/>
</dbReference>
<dbReference type="GO" id="GO:0051707">
    <property type="term" value="P:response to other organism"/>
    <property type="evidence" value="ECO:0007669"/>
    <property type="project" value="UniProtKB-ARBA"/>
</dbReference>